<dbReference type="PROSITE" id="PS00657">
    <property type="entry name" value="FORK_HEAD_1"/>
    <property type="match status" value="1"/>
</dbReference>
<dbReference type="Proteomes" id="UP000735302">
    <property type="component" value="Unassembled WGS sequence"/>
</dbReference>
<evidence type="ECO:0000313" key="8">
    <source>
        <dbReference type="Proteomes" id="UP000735302"/>
    </source>
</evidence>
<dbReference type="PRINTS" id="PR00053">
    <property type="entry name" value="FORKHEAD"/>
</dbReference>
<feature type="region of interest" description="Disordered" evidence="5">
    <location>
        <begin position="463"/>
        <end position="510"/>
    </location>
</feature>
<dbReference type="SMART" id="SM00339">
    <property type="entry name" value="FH"/>
    <property type="match status" value="1"/>
</dbReference>
<dbReference type="InterPro" id="IPR050211">
    <property type="entry name" value="FOX_domain-containing"/>
</dbReference>
<dbReference type="GO" id="GO:0030154">
    <property type="term" value="P:cell differentiation"/>
    <property type="evidence" value="ECO:0007669"/>
    <property type="project" value="TreeGrafter"/>
</dbReference>
<evidence type="ECO:0000313" key="7">
    <source>
        <dbReference type="EMBL" id="GFO35799.1"/>
    </source>
</evidence>
<feature type="DNA-binding region" description="Fork-head" evidence="4">
    <location>
        <begin position="168"/>
        <end position="262"/>
    </location>
</feature>
<dbReference type="EMBL" id="BLXT01007004">
    <property type="protein sequence ID" value="GFO35799.1"/>
    <property type="molecule type" value="Genomic_DNA"/>
</dbReference>
<comment type="caution">
    <text evidence="7">The sequence shown here is derived from an EMBL/GenBank/DDBJ whole genome shotgun (WGS) entry which is preliminary data.</text>
</comment>
<proteinExistence type="predicted"/>
<feature type="domain" description="Fork-head" evidence="6">
    <location>
        <begin position="168"/>
        <end position="262"/>
    </location>
</feature>
<dbReference type="GO" id="GO:0000978">
    <property type="term" value="F:RNA polymerase II cis-regulatory region sequence-specific DNA binding"/>
    <property type="evidence" value="ECO:0007669"/>
    <property type="project" value="TreeGrafter"/>
</dbReference>
<feature type="region of interest" description="Disordered" evidence="5">
    <location>
        <begin position="13"/>
        <end position="71"/>
    </location>
</feature>
<evidence type="ECO:0000256" key="2">
    <source>
        <dbReference type="ARBA" id="ARBA00023125"/>
    </source>
</evidence>
<keyword evidence="3 4" id="KW-0539">Nucleus</keyword>
<accession>A0AAV4CV93</accession>
<sequence>MTSRSMTFIRFSLSSSGPGMNIHPHNLNYPRTPPKVNDSTGTLDSCASPRSEDSNPPNEASSSGDTSSDLMSPLDIKKYALGPSAHSHALGSSSHEHSHALDNAGSNGHARIGHDRPNTSGCSADESENEAGLLEHRKIETQDDDDQIKMYSGTSTLSQQSRRFADVKPPYSYIALITMAIESSPSGMMTLNEIYGFIMNRFPYFKENQQRWQNSIRHNLSLNDCFVKIARAPGRPGKGNYWALHPGCGDMFGNGSFLRRAKRFKLGRHKGNDGGGPGMHHLNHHHLAGLGHYGQYSMYSAPPPPSPSGYSKSPYPAFDSLAATFGPLSTHGLAQHQQQLKGSEAWAPHAAYGGYYSNGGMCHANQGIPSPLPSAGVSGVGGSLPGSLGASHLQGSGLSSSSHHHISSSALGGTSFGSAHHLSSSSFGAAPHHHQHGMSGASGFPHLAPGPYSTSHHLPSVSSFGGSPFSTPSPHMSSNNVAGSGCSENAGSGSGAASYHLPKASSPVPNSYSTLAQNAYSCSQYAPPQLRT</sequence>
<evidence type="ECO:0000256" key="3">
    <source>
        <dbReference type="ARBA" id="ARBA00023242"/>
    </source>
</evidence>
<evidence type="ECO:0000256" key="4">
    <source>
        <dbReference type="PROSITE-ProRule" id="PRU00089"/>
    </source>
</evidence>
<feature type="region of interest" description="Disordered" evidence="5">
    <location>
        <begin position="426"/>
        <end position="451"/>
    </location>
</feature>
<dbReference type="PANTHER" id="PTHR11829:SF387">
    <property type="entry name" value="FORK-HEAD DOMAIN-CONTAINING PROTEIN"/>
    <property type="match status" value="1"/>
</dbReference>
<keyword evidence="8" id="KW-1185">Reference proteome</keyword>
<dbReference type="Gene3D" id="1.10.10.10">
    <property type="entry name" value="Winged helix-like DNA-binding domain superfamily/Winged helix DNA-binding domain"/>
    <property type="match status" value="1"/>
</dbReference>
<dbReference type="InterPro" id="IPR018122">
    <property type="entry name" value="TF_fork_head_CS_1"/>
</dbReference>
<evidence type="ECO:0000259" key="6">
    <source>
        <dbReference type="PROSITE" id="PS50039"/>
    </source>
</evidence>
<keyword evidence="2 4" id="KW-0238">DNA-binding</keyword>
<dbReference type="InterPro" id="IPR036390">
    <property type="entry name" value="WH_DNA-bd_sf"/>
</dbReference>
<dbReference type="PROSITE" id="PS50039">
    <property type="entry name" value="FORK_HEAD_3"/>
    <property type="match status" value="1"/>
</dbReference>
<feature type="region of interest" description="Disordered" evidence="5">
    <location>
        <begin position="85"/>
        <end position="130"/>
    </location>
</feature>
<evidence type="ECO:0000256" key="1">
    <source>
        <dbReference type="ARBA" id="ARBA00004123"/>
    </source>
</evidence>
<dbReference type="InterPro" id="IPR001766">
    <property type="entry name" value="Fork_head_dom"/>
</dbReference>
<gene>
    <name evidence="7" type="ORF">PoB_006230400</name>
</gene>
<protein>
    <submittedName>
        <fullName evidence="7">Forkhead box protein b1</fullName>
    </submittedName>
</protein>
<dbReference type="SUPFAM" id="SSF46785">
    <property type="entry name" value="Winged helix' DNA-binding domain"/>
    <property type="match status" value="1"/>
</dbReference>
<dbReference type="GO" id="GO:0000981">
    <property type="term" value="F:DNA-binding transcription factor activity, RNA polymerase II-specific"/>
    <property type="evidence" value="ECO:0007669"/>
    <property type="project" value="TreeGrafter"/>
</dbReference>
<dbReference type="GO" id="GO:0005634">
    <property type="term" value="C:nucleus"/>
    <property type="evidence" value="ECO:0007669"/>
    <property type="project" value="UniProtKB-SubCell"/>
</dbReference>
<dbReference type="InterPro" id="IPR030456">
    <property type="entry name" value="TF_fork_head_CS_2"/>
</dbReference>
<organism evidence="7 8">
    <name type="scientific">Plakobranchus ocellatus</name>
    <dbReference type="NCBI Taxonomy" id="259542"/>
    <lineage>
        <taxon>Eukaryota</taxon>
        <taxon>Metazoa</taxon>
        <taxon>Spiralia</taxon>
        <taxon>Lophotrochozoa</taxon>
        <taxon>Mollusca</taxon>
        <taxon>Gastropoda</taxon>
        <taxon>Heterobranchia</taxon>
        <taxon>Euthyneura</taxon>
        <taxon>Panpulmonata</taxon>
        <taxon>Sacoglossa</taxon>
        <taxon>Placobranchoidea</taxon>
        <taxon>Plakobranchidae</taxon>
        <taxon>Plakobranchus</taxon>
    </lineage>
</organism>
<dbReference type="Pfam" id="PF00250">
    <property type="entry name" value="Forkhead"/>
    <property type="match status" value="1"/>
</dbReference>
<dbReference type="GO" id="GO:0009653">
    <property type="term" value="P:anatomical structure morphogenesis"/>
    <property type="evidence" value="ECO:0007669"/>
    <property type="project" value="TreeGrafter"/>
</dbReference>
<dbReference type="FunFam" id="1.10.10.10:FF:000042">
    <property type="entry name" value="hepatocyte nuclear factor 3-beta"/>
    <property type="match status" value="1"/>
</dbReference>
<feature type="compositionally biased region" description="Low complexity" evidence="5">
    <location>
        <begin position="61"/>
        <end position="71"/>
    </location>
</feature>
<comment type="subcellular location">
    <subcellularLocation>
        <location evidence="1 4">Nucleus</location>
    </subcellularLocation>
</comment>
<dbReference type="PANTHER" id="PTHR11829">
    <property type="entry name" value="FORKHEAD BOX PROTEIN"/>
    <property type="match status" value="1"/>
</dbReference>
<dbReference type="AlphaFoldDB" id="A0AAV4CV93"/>
<dbReference type="InterPro" id="IPR036388">
    <property type="entry name" value="WH-like_DNA-bd_sf"/>
</dbReference>
<name>A0AAV4CV93_9GAST</name>
<reference evidence="7 8" key="1">
    <citation type="journal article" date="2021" name="Elife">
        <title>Chloroplast acquisition without the gene transfer in kleptoplastic sea slugs, Plakobranchus ocellatus.</title>
        <authorList>
            <person name="Maeda T."/>
            <person name="Takahashi S."/>
            <person name="Yoshida T."/>
            <person name="Shimamura S."/>
            <person name="Takaki Y."/>
            <person name="Nagai Y."/>
            <person name="Toyoda A."/>
            <person name="Suzuki Y."/>
            <person name="Arimoto A."/>
            <person name="Ishii H."/>
            <person name="Satoh N."/>
            <person name="Nishiyama T."/>
            <person name="Hasebe M."/>
            <person name="Maruyama T."/>
            <person name="Minagawa J."/>
            <person name="Obokata J."/>
            <person name="Shigenobu S."/>
        </authorList>
    </citation>
    <scope>NUCLEOTIDE SEQUENCE [LARGE SCALE GENOMIC DNA]</scope>
</reference>
<evidence type="ECO:0000256" key="5">
    <source>
        <dbReference type="SAM" id="MobiDB-lite"/>
    </source>
</evidence>
<dbReference type="PROSITE" id="PS00658">
    <property type="entry name" value="FORK_HEAD_2"/>
    <property type="match status" value="1"/>
</dbReference>
<feature type="compositionally biased region" description="Low complexity" evidence="5">
    <location>
        <begin position="463"/>
        <end position="474"/>
    </location>
</feature>
<feature type="compositionally biased region" description="Low complexity" evidence="5">
    <location>
        <begin position="482"/>
        <end position="498"/>
    </location>
</feature>